<dbReference type="SUPFAM" id="SSF57716">
    <property type="entry name" value="Glucocorticoid receptor-like (DNA-binding domain)"/>
    <property type="match status" value="1"/>
</dbReference>
<dbReference type="Gene3D" id="3.20.190.10">
    <property type="entry name" value="MutM-like, N-terminal"/>
    <property type="match status" value="1"/>
</dbReference>
<dbReference type="EMBL" id="FMCX01000003">
    <property type="protein sequence ID" value="SCF11033.1"/>
    <property type="molecule type" value="Genomic_DNA"/>
</dbReference>
<dbReference type="GO" id="GO:0003684">
    <property type="term" value="F:damaged DNA binding"/>
    <property type="evidence" value="ECO:0007669"/>
    <property type="project" value="InterPro"/>
</dbReference>
<evidence type="ECO:0000256" key="5">
    <source>
        <dbReference type="ARBA" id="ARBA00022763"/>
    </source>
</evidence>
<dbReference type="Proteomes" id="UP000199504">
    <property type="component" value="Unassembled WGS sequence"/>
</dbReference>
<evidence type="ECO:0000256" key="4">
    <source>
        <dbReference type="ARBA" id="ARBA00022723"/>
    </source>
</evidence>
<dbReference type="SMART" id="SM00898">
    <property type="entry name" value="Fapy_DNA_glyco"/>
    <property type="match status" value="1"/>
</dbReference>
<dbReference type="Pfam" id="PF01149">
    <property type="entry name" value="Fapy_DNA_glyco"/>
    <property type="match status" value="1"/>
</dbReference>
<dbReference type="PANTHER" id="PTHR42697:SF3">
    <property type="entry name" value="ENDONUCLEASE 8 1"/>
    <property type="match status" value="1"/>
</dbReference>
<evidence type="ECO:0000256" key="8">
    <source>
        <dbReference type="ARBA" id="ARBA00022833"/>
    </source>
</evidence>
<proteinExistence type="inferred from homology"/>
<feature type="domain" description="FPG-type" evidence="16">
    <location>
        <begin position="257"/>
        <end position="291"/>
    </location>
</feature>
<protein>
    <recommendedName>
        <fullName evidence="3">DNA-(apurinic or apyrimidinic site) lyase</fullName>
        <ecNumber evidence="3">4.2.99.18</ecNumber>
    </recommendedName>
</protein>
<dbReference type="EC" id="4.2.99.18" evidence="3"/>
<comment type="cofactor">
    <cofactor evidence="1">
        <name>Zn(2+)</name>
        <dbReference type="ChEBI" id="CHEBI:29105"/>
    </cofactor>
</comment>
<evidence type="ECO:0000256" key="15">
    <source>
        <dbReference type="PROSITE-ProRule" id="PRU00391"/>
    </source>
</evidence>
<keyword evidence="12" id="KW-0511">Multifunctional enzyme</keyword>
<evidence type="ECO:0000256" key="3">
    <source>
        <dbReference type="ARBA" id="ARBA00012720"/>
    </source>
</evidence>
<gene>
    <name evidence="17" type="ORF">GA0070564_103283</name>
</gene>
<reference evidence="18" key="1">
    <citation type="submission" date="2016-06" db="EMBL/GenBank/DDBJ databases">
        <authorList>
            <person name="Varghese N."/>
            <person name="Submissions Spin"/>
        </authorList>
    </citation>
    <scope>NUCLEOTIDE SEQUENCE [LARGE SCALE GENOMIC DNA]</scope>
    <source>
        <strain evidence="18">DSM 44830</strain>
    </source>
</reference>
<dbReference type="InterPro" id="IPR035937">
    <property type="entry name" value="FPG_N"/>
</dbReference>
<keyword evidence="5" id="KW-0227">DNA damage</keyword>
<keyword evidence="13" id="KW-0326">Glycosidase</keyword>
<keyword evidence="10" id="KW-0234">DNA repair</keyword>
<dbReference type="InterPro" id="IPR012319">
    <property type="entry name" value="FPG_cat"/>
</dbReference>
<keyword evidence="17" id="KW-0255">Endonuclease</keyword>
<dbReference type="CDD" id="cd08970">
    <property type="entry name" value="AcNei1_N"/>
    <property type="match status" value="1"/>
</dbReference>
<evidence type="ECO:0000256" key="13">
    <source>
        <dbReference type="ARBA" id="ARBA00023295"/>
    </source>
</evidence>
<dbReference type="GO" id="GO:0000703">
    <property type="term" value="F:oxidized pyrimidine nucleobase lesion DNA N-glycosylase activity"/>
    <property type="evidence" value="ECO:0007669"/>
    <property type="project" value="TreeGrafter"/>
</dbReference>
<keyword evidence="7" id="KW-0378">Hydrolase</keyword>
<dbReference type="InterPro" id="IPR015887">
    <property type="entry name" value="DNA_glyclase_Znf_dom_DNA_BS"/>
</dbReference>
<keyword evidence="17" id="KW-0540">Nuclease</keyword>
<dbReference type="AlphaFoldDB" id="A0A1C4XRD1"/>
<keyword evidence="4" id="KW-0479">Metal-binding</keyword>
<evidence type="ECO:0000256" key="10">
    <source>
        <dbReference type="ARBA" id="ARBA00023204"/>
    </source>
</evidence>
<dbReference type="GO" id="GO:0006284">
    <property type="term" value="P:base-excision repair"/>
    <property type="evidence" value="ECO:0007669"/>
    <property type="project" value="InterPro"/>
</dbReference>
<comment type="catalytic activity">
    <reaction evidence="14">
        <text>2'-deoxyribonucleotide-(2'-deoxyribose 5'-phosphate)-2'-deoxyribonucleotide-DNA = a 3'-end 2'-deoxyribonucleotide-(2,3-dehydro-2,3-deoxyribose 5'-phosphate)-DNA + a 5'-end 5'-phospho-2'-deoxyribonucleoside-DNA + H(+)</text>
        <dbReference type="Rhea" id="RHEA:66592"/>
        <dbReference type="Rhea" id="RHEA-COMP:13180"/>
        <dbReference type="Rhea" id="RHEA-COMP:16897"/>
        <dbReference type="Rhea" id="RHEA-COMP:17067"/>
        <dbReference type="ChEBI" id="CHEBI:15378"/>
        <dbReference type="ChEBI" id="CHEBI:136412"/>
        <dbReference type="ChEBI" id="CHEBI:157695"/>
        <dbReference type="ChEBI" id="CHEBI:167181"/>
        <dbReference type="EC" id="4.2.99.18"/>
    </reaction>
</comment>
<dbReference type="SUPFAM" id="SSF81624">
    <property type="entry name" value="N-terminal domain of MutM-like DNA repair proteins"/>
    <property type="match status" value="1"/>
</dbReference>
<dbReference type="InterPro" id="IPR000214">
    <property type="entry name" value="Znf_DNA_glyclase/AP_lyase"/>
</dbReference>
<accession>A0A1C4XRD1</accession>
<evidence type="ECO:0000313" key="18">
    <source>
        <dbReference type="Proteomes" id="UP000199504"/>
    </source>
</evidence>
<dbReference type="InterPro" id="IPR010663">
    <property type="entry name" value="Znf_FPG/IleRS"/>
</dbReference>
<evidence type="ECO:0000256" key="7">
    <source>
        <dbReference type="ARBA" id="ARBA00022801"/>
    </source>
</evidence>
<dbReference type="PROSITE" id="PS51066">
    <property type="entry name" value="ZF_FPG_2"/>
    <property type="match status" value="1"/>
</dbReference>
<name>A0A1C4XRD1_9ACTN</name>
<dbReference type="InterPro" id="IPR010979">
    <property type="entry name" value="Ribosomal_uS13-like_H2TH"/>
</dbReference>
<dbReference type="GO" id="GO:0140078">
    <property type="term" value="F:class I DNA-(apurinic or apyrimidinic site) endonuclease activity"/>
    <property type="evidence" value="ECO:0007669"/>
    <property type="project" value="UniProtKB-EC"/>
</dbReference>
<evidence type="ECO:0000256" key="6">
    <source>
        <dbReference type="ARBA" id="ARBA00022771"/>
    </source>
</evidence>
<dbReference type="STRING" id="262898.GA0070564_103283"/>
<dbReference type="SUPFAM" id="SSF46946">
    <property type="entry name" value="S13-like H2TH domain"/>
    <property type="match status" value="1"/>
</dbReference>
<keyword evidence="9" id="KW-0238">DNA-binding</keyword>
<dbReference type="InterPro" id="IPR015886">
    <property type="entry name" value="H2TH_FPG"/>
</dbReference>
<keyword evidence="18" id="KW-1185">Reference proteome</keyword>
<dbReference type="PROSITE" id="PS01242">
    <property type="entry name" value="ZF_FPG_1"/>
    <property type="match status" value="1"/>
</dbReference>
<sequence length="293" mass="31168">MPAGGAGRPDVVLPPVPEGHTIHRLAARHARLFAGSTVHAASPQGRFAEGAARLDGTVLRSTEAYGKHLLHHHAGELTLHVHLGLYGKVTDGTGAPPPPVGQVRLRLTRDGSPAEPGGAHWLDLRGPTACELLTPPEVAALRARLGPDPLRADADPERAYARIRRSPTPLAALLLDQSVVAGTGLIFVTEALFRAGLAPTMPGRELTPAGWRDLWADLVTLMTQAVERGRIDTVRDAHLPAAMGRAARVDRHGGEVYVYRRPGAPCHVCGTDVSRGELAGRNLYWCATCQVSP</sequence>
<comment type="similarity">
    <text evidence="2">Belongs to the FPG family.</text>
</comment>
<evidence type="ECO:0000256" key="1">
    <source>
        <dbReference type="ARBA" id="ARBA00001947"/>
    </source>
</evidence>
<keyword evidence="6 15" id="KW-0863">Zinc-finger</keyword>
<dbReference type="PANTHER" id="PTHR42697">
    <property type="entry name" value="ENDONUCLEASE 8"/>
    <property type="match status" value="1"/>
</dbReference>
<keyword evidence="8" id="KW-0862">Zinc</keyword>
<evidence type="ECO:0000313" key="17">
    <source>
        <dbReference type="EMBL" id="SCF11033.1"/>
    </source>
</evidence>
<evidence type="ECO:0000256" key="2">
    <source>
        <dbReference type="ARBA" id="ARBA00009409"/>
    </source>
</evidence>
<dbReference type="GO" id="GO:0008270">
    <property type="term" value="F:zinc ion binding"/>
    <property type="evidence" value="ECO:0007669"/>
    <property type="project" value="UniProtKB-KW"/>
</dbReference>
<dbReference type="Pfam" id="PF06827">
    <property type="entry name" value="zf-FPG_IleRS"/>
    <property type="match status" value="1"/>
</dbReference>
<dbReference type="SMART" id="SM01232">
    <property type="entry name" value="H2TH"/>
    <property type="match status" value="1"/>
</dbReference>
<dbReference type="Pfam" id="PF06831">
    <property type="entry name" value="H2TH"/>
    <property type="match status" value="1"/>
</dbReference>
<evidence type="ECO:0000256" key="9">
    <source>
        <dbReference type="ARBA" id="ARBA00023125"/>
    </source>
</evidence>
<evidence type="ECO:0000256" key="11">
    <source>
        <dbReference type="ARBA" id="ARBA00023239"/>
    </source>
</evidence>
<dbReference type="Gene3D" id="1.10.8.50">
    <property type="match status" value="1"/>
</dbReference>
<evidence type="ECO:0000256" key="12">
    <source>
        <dbReference type="ARBA" id="ARBA00023268"/>
    </source>
</evidence>
<keyword evidence="11" id="KW-0456">Lyase</keyword>
<evidence type="ECO:0000259" key="16">
    <source>
        <dbReference type="PROSITE" id="PS51066"/>
    </source>
</evidence>
<evidence type="ECO:0000256" key="14">
    <source>
        <dbReference type="ARBA" id="ARBA00044632"/>
    </source>
</evidence>
<organism evidence="17 18">
    <name type="scientific">Micromonospora mirobrigensis</name>
    <dbReference type="NCBI Taxonomy" id="262898"/>
    <lineage>
        <taxon>Bacteria</taxon>
        <taxon>Bacillati</taxon>
        <taxon>Actinomycetota</taxon>
        <taxon>Actinomycetes</taxon>
        <taxon>Micromonosporales</taxon>
        <taxon>Micromonosporaceae</taxon>
        <taxon>Micromonospora</taxon>
    </lineage>
</organism>